<feature type="region of interest" description="Disordered" evidence="1">
    <location>
        <begin position="367"/>
        <end position="396"/>
    </location>
</feature>
<evidence type="ECO:0000256" key="1">
    <source>
        <dbReference type="SAM" id="MobiDB-lite"/>
    </source>
</evidence>
<proteinExistence type="predicted"/>
<gene>
    <name evidence="2" type="ORF">CHYS00102_LOCUS28189</name>
</gene>
<organism evidence="2">
    <name type="scientific">Corethron hystrix</name>
    <dbReference type="NCBI Taxonomy" id="216773"/>
    <lineage>
        <taxon>Eukaryota</taxon>
        <taxon>Sar</taxon>
        <taxon>Stramenopiles</taxon>
        <taxon>Ochrophyta</taxon>
        <taxon>Bacillariophyta</taxon>
        <taxon>Coscinodiscophyceae</taxon>
        <taxon>Corethrophycidae</taxon>
        <taxon>Corethrales</taxon>
        <taxon>Corethraceae</taxon>
        <taxon>Corethron</taxon>
    </lineage>
</organism>
<sequence>MDRNQPMFICSKLSLETMVTHLVRDSHRFESNVSEDLKKKFIDAGYHAEDEELKSICTYAKRYVAAYLNDARTKSADVEKEDVQKNPQSSLYHVLTCRADSESAGKPLGDVQHHVSFRRATVVRGLRPGTVYDFFLETGNEVSRSAPGQSLRLTTLVDEPAPPVIIDVEDGCHVALRTVGGGCSRRSIVIQAALVDCHIGESKNEGDDEDDVRWNNVYTGSDDLVKVPLSSLRPARRMSAPEGKIPHREHKGVIFRCSWNYPDRSISCKTSISIAHILNVSPDAGGNTYHIGPDISGIWQGMFPITVTDKDRIIIGDVILFFERIFSEGLVHQLQCQDDDEDEYSVRSQFVSVGKRAMITRVMRIASKGRKKRDDHRSEAKNDEEKEEKEEEDSKPLSPMMTMLLLEVISCRIFTNGNRIDRSTSSSVHQSVGREGVTFLSRASFLAGTQIKRSLKALMCSPEGCRRIRWIDEDLRLSSFGRA</sequence>
<dbReference type="AlphaFoldDB" id="A0A7S1G1A2"/>
<dbReference type="EMBL" id="HBFR01038622">
    <property type="protein sequence ID" value="CAD8900970.1"/>
    <property type="molecule type" value="Transcribed_RNA"/>
</dbReference>
<protein>
    <submittedName>
        <fullName evidence="2">Uncharacterized protein</fullName>
    </submittedName>
</protein>
<accession>A0A7S1G1A2</accession>
<dbReference type="SUPFAM" id="SSF49265">
    <property type="entry name" value="Fibronectin type III"/>
    <property type="match status" value="1"/>
</dbReference>
<name>A0A7S1G1A2_9STRA</name>
<evidence type="ECO:0000313" key="2">
    <source>
        <dbReference type="EMBL" id="CAD8900970.1"/>
    </source>
</evidence>
<feature type="compositionally biased region" description="Basic and acidic residues" evidence="1">
    <location>
        <begin position="375"/>
        <end position="384"/>
    </location>
</feature>
<dbReference type="InterPro" id="IPR036116">
    <property type="entry name" value="FN3_sf"/>
</dbReference>
<reference evidence="2" key="1">
    <citation type="submission" date="2021-01" db="EMBL/GenBank/DDBJ databases">
        <authorList>
            <person name="Corre E."/>
            <person name="Pelletier E."/>
            <person name="Niang G."/>
            <person name="Scheremetjew M."/>
            <person name="Finn R."/>
            <person name="Kale V."/>
            <person name="Holt S."/>
            <person name="Cochrane G."/>
            <person name="Meng A."/>
            <person name="Brown T."/>
            <person name="Cohen L."/>
        </authorList>
    </citation>
    <scope>NUCLEOTIDE SEQUENCE</scope>
    <source>
        <strain evidence="2">308</strain>
    </source>
</reference>